<evidence type="ECO:0000256" key="4">
    <source>
        <dbReference type="PROSITE-ProRule" id="PRU01091"/>
    </source>
</evidence>
<dbReference type="GO" id="GO:0003677">
    <property type="term" value="F:DNA binding"/>
    <property type="evidence" value="ECO:0007669"/>
    <property type="project" value="UniProtKB-UniRule"/>
</dbReference>
<evidence type="ECO:0000313" key="6">
    <source>
        <dbReference type="EMBL" id="ALS36873.1"/>
    </source>
</evidence>
<dbReference type="RefSeq" id="WP_208930092.1">
    <property type="nucleotide sequence ID" value="NZ_CP013655.1"/>
</dbReference>
<dbReference type="InterPro" id="IPR016032">
    <property type="entry name" value="Sig_transdc_resp-reg_C-effctor"/>
</dbReference>
<protein>
    <recommendedName>
        <fullName evidence="5">OmpR/PhoB-type domain-containing protein</fullName>
    </recommendedName>
</protein>
<evidence type="ECO:0000256" key="3">
    <source>
        <dbReference type="ARBA" id="ARBA00023163"/>
    </source>
</evidence>
<dbReference type="SUPFAM" id="SSF46894">
    <property type="entry name" value="C-terminal effector domain of the bipartite response regulators"/>
    <property type="match status" value="1"/>
</dbReference>
<keyword evidence="1" id="KW-0805">Transcription regulation</keyword>
<dbReference type="PROSITE" id="PS51755">
    <property type="entry name" value="OMPR_PHOB"/>
    <property type="match status" value="1"/>
</dbReference>
<proteinExistence type="predicted"/>
<evidence type="ECO:0000313" key="7">
    <source>
        <dbReference type="Proteomes" id="UP000067523"/>
    </source>
</evidence>
<dbReference type="EMBL" id="CP013655">
    <property type="protein sequence ID" value="ALS36873.1"/>
    <property type="molecule type" value="Genomic_DNA"/>
</dbReference>
<keyword evidence="7" id="KW-1185">Reference proteome</keyword>
<sequence length="232" mass="26993">MYNIGYIDLSGTNSDQYINVLSKECKLTHYDASVFEECPVDIDGFLILDGDGESFFQISDYILKIRRQSKSFIWIVSQRLDNIAKVVFLKMGADDNFCKEQTIEEFHLKILNSLKRKQGTLEKNKLEMKGISTKVKRNHKSIDLNDRKLTLTINDQDIELTNIEFKIMAILIEKRKQVVTYEELFEGVWGQNYSGVNYRIANIIFHIREKIEKSGLNMICIKTIRSKGYLLT</sequence>
<dbReference type="Gene3D" id="1.10.10.10">
    <property type="entry name" value="Winged helix-like DNA-binding domain superfamily/Winged helix DNA-binding domain"/>
    <property type="match status" value="1"/>
</dbReference>
<keyword evidence="2 4" id="KW-0238">DNA-binding</keyword>
<dbReference type="Pfam" id="PF00486">
    <property type="entry name" value="Trans_reg_C"/>
    <property type="match status" value="1"/>
</dbReference>
<reference evidence="7" key="1">
    <citation type="submission" date="2015-12" db="EMBL/GenBank/DDBJ databases">
        <authorList>
            <person name="Lauer A."/>
            <person name="Humrighouse B."/>
            <person name="Loparev V."/>
            <person name="Shewmaker P.L."/>
            <person name="Whitney A.M."/>
            <person name="McLaughlin R.W."/>
        </authorList>
    </citation>
    <scope>NUCLEOTIDE SEQUENCE [LARGE SCALE GENOMIC DNA]</scope>
    <source>
        <strain evidence="7">LMG 26678</strain>
    </source>
</reference>
<dbReference type="KEGG" id="erx:ATZ35_06795"/>
<accession>A0A0U2WTG7</accession>
<dbReference type="STRING" id="118060.ATZ35_06795"/>
<feature type="DNA-binding region" description="OmpR/PhoB-type" evidence="4">
    <location>
        <begin position="132"/>
        <end position="232"/>
    </location>
</feature>
<evidence type="ECO:0000256" key="2">
    <source>
        <dbReference type="ARBA" id="ARBA00023125"/>
    </source>
</evidence>
<gene>
    <name evidence="6" type="ORF">ATZ35_06795</name>
</gene>
<dbReference type="SMART" id="SM00862">
    <property type="entry name" value="Trans_reg_C"/>
    <property type="match status" value="1"/>
</dbReference>
<dbReference type="InterPro" id="IPR001867">
    <property type="entry name" value="OmpR/PhoB-type_DNA-bd"/>
</dbReference>
<dbReference type="Proteomes" id="UP000067523">
    <property type="component" value="Chromosome"/>
</dbReference>
<organism evidence="6 7">
    <name type="scientific">Enterococcus rotai</name>
    <dbReference type="NCBI Taxonomy" id="118060"/>
    <lineage>
        <taxon>Bacteria</taxon>
        <taxon>Bacillati</taxon>
        <taxon>Bacillota</taxon>
        <taxon>Bacilli</taxon>
        <taxon>Lactobacillales</taxon>
        <taxon>Enterococcaceae</taxon>
        <taxon>Enterococcus</taxon>
    </lineage>
</organism>
<evidence type="ECO:0000256" key="1">
    <source>
        <dbReference type="ARBA" id="ARBA00023015"/>
    </source>
</evidence>
<dbReference type="InterPro" id="IPR036388">
    <property type="entry name" value="WH-like_DNA-bd_sf"/>
</dbReference>
<dbReference type="GO" id="GO:0000160">
    <property type="term" value="P:phosphorelay signal transduction system"/>
    <property type="evidence" value="ECO:0007669"/>
    <property type="project" value="InterPro"/>
</dbReference>
<keyword evidence="3" id="KW-0804">Transcription</keyword>
<dbReference type="AlphaFoldDB" id="A0A0U2WTG7"/>
<dbReference type="CDD" id="cd00383">
    <property type="entry name" value="trans_reg_C"/>
    <property type="match status" value="1"/>
</dbReference>
<evidence type="ECO:0000259" key="5">
    <source>
        <dbReference type="PROSITE" id="PS51755"/>
    </source>
</evidence>
<feature type="domain" description="OmpR/PhoB-type" evidence="5">
    <location>
        <begin position="132"/>
        <end position="232"/>
    </location>
</feature>
<name>A0A0U2WTG7_9ENTE</name>
<dbReference type="GO" id="GO:0006355">
    <property type="term" value="P:regulation of DNA-templated transcription"/>
    <property type="evidence" value="ECO:0007669"/>
    <property type="project" value="InterPro"/>
</dbReference>